<dbReference type="InterPro" id="IPR010036">
    <property type="entry name" value="MDP_1_eu_arc"/>
</dbReference>
<dbReference type="InterPro" id="IPR010033">
    <property type="entry name" value="HAD_SF_ppase_IIIC"/>
</dbReference>
<dbReference type="RefSeq" id="XP_064769286.1">
    <property type="nucleotide sequence ID" value="XM_064912256.1"/>
</dbReference>
<evidence type="ECO:0000313" key="1">
    <source>
        <dbReference type="EMBL" id="KAK7206253.1"/>
    </source>
</evidence>
<dbReference type="Gene3D" id="3.40.50.1000">
    <property type="entry name" value="HAD superfamily/HAD-like"/>
    <property type="match status" value="1"/>
</dbReference>
<dbReference type="GeneID" id="90037768"/>
<dbReference type="EMBL" id="JBBJBU010000003">
    <property type="protein sequence ID" value="KAK7206253.1"/>
    <property type="molecule type" value="Genomic_DNA"/>
</dbReference>
<reference evidence="1 2" key="1">
    <citation type="submission" date="2024-03" db="EMBL/GenBank/DDBJ databases">
        <title>Genome-scale model development and genomic sequencing of the oleaginous clade Lipomyces.</title>
        <authorList>
            <consortium name="Lawrence Berkeley National Laboratory"/>
            <person name="Czajka J.J."/>
            <person name="Han Y."/>
            <person name="Kim J."/>
            <person name="Mondo S.J."/>
            <person name="Hofstad B.A."/>
            <person name="Robles A."/>
            <person name="Haridas S."/>
            <person name="Riley R."/>
            <person name="LaButti K."/>
            <person name="Pangilinan J."/>
            <person name="Andreopoulos W."/>
            <person name="Lipzen A."/>
            <person name="Yan J."/>
            <person name="Wang M."/>
            <person name="Ng V."/>
            <person name="Grigoriev I.V."/>
            <person name="Spatafora J.W."/>
            <person name="Magnuson J.K."/>
            <person name="Baker S.E."/>
            <person name="Pomraning K.R."/>
        </authorList>
    </citation>
    <scope>NUCLEOTIDE SEQUENCE [LARGE SCALE GENOMIC DNA]</scope>
    <source>
        <strain evidence="1 2">Phaff 52-87</strain>
    </source>
</reference>
<accession>A0ABR1FB24</accession>
<dbReference type="InterPro" id="IPR023214">
    <property type="entry name" value="HAD_sf"/>
</dbReference>
<dbReference type="PANTHER" id="PTHR17901">
    <property type="entry name" value="MAGNESIUM-DEPENDENT PHOSPHATASE 1 MDP1"/>
    <property type="match status" value="1"/>
</dbReference>
<dbReference type="Pfam" id="PF12689">
    <property type="entry name" value="Acid_PPase"/>
    <property type="match status" value="1"/>
</dbReference>
<evidence type="ECO:0000313" key="2">
    <source>
        <dbReference type="Proteomes" id="UP001498771"/>
    </source>
</evidence>
<proteinExistence type="predicted"/>
<keyword evidence="2" id="KW-1185">Reference proteome</keyword>
<name>A0ABR1FB24_9ASCO</name>
<dbReference type="Proteomes" id="UP001498771">
    <property type="component" value="Unassembled WGS sequence"/>
</dbReference>
<comment type="caution">
    <text evidence="1">The sequence shown here is derived from an EMBL/GenBank/DDBJ whole genome shotgun (WGS) entry which is preliminary data.</text>
</comment>
<protein>
    <submittedName>
        <fullName evidence="1">Acid phosphatase-domain-containing protein</fullName>
    </submittedName>
</protein>
<gene>
    <name evidence="1" type="ORF">BZA70DRAFT_276147</name>
</gene>
<sequence length="174" mass="19721">MTTSTSSHDDVFGDGPLPKIVVFDLDYTLWLVSGERISFFKDVPSIISALKARGIKIGAASRTDAVQTAKKMLSLLHIDDKPAIESFDVLQIYPGSKVTHFSYIKEDTKIPYHEMIFFDDESRNKEVEHELGVKFVYVSQGVNWQLLKSGIEEWRVHQQEYASGAKKARRAARL</sequence>
<organism evidence="1 2">
    <name type="scientific">Myxozyma melibiosi</name>
    <dbReference type="NCBI Taxonomy" id="54550"/>
    <lineage>
        <taxon>Eukaryota</taxon>
        <taxon>Fungi</taxon>
        <taxon>Dikarya</taxon>
        <taxon>Ascomycota</taxon>
        <taxon>Saccharomycotina</taxon>
        <taxon>Lipomycetes</taxon>
        <taxon>Lipomycetales</taxon>
        <taxon>Lipomycetaceae</taxon>
        <taxon>Myxozyma</taxon>
    </lineage>
</organism>
<dbReference type="SUPFAM" id="SSF56784">
    <property type="entry name" value="HAD-like"/>
    <property type="match status" value="1"/>
</dbReference>
<dbReference type="NCBIfam" id="TIGR01685">
    <property type="entry name" value="MDP-1"/>
    <property type="match status" value="1"/>
</dbReference>
<dbReference type="PANTHER" id="PTHR17901:SF14">
    <property type="entry name" value="MAGNESIUM-DEPENDENT PHOSPHATASE 1"/>
    <property type="match status" value="1"/>
</dbReference>
<dbReference type="NCBIfam" id="TIGR01681">
    <property type="entry name" value="HAD-SF-IIIC"/>
    <property type="match status" value="1"/>
</dbReference>
<dbReference type="InterPro" id="IPR036412">
    <property type="entry name" value="HAD-like_sf"/>
</dbReference>